<organism evidence="2">
    <name type="scientific">Kitasatospora sp. CMC57</name>
    <dbReference type="NCBI Taxonomy" id="3231513"/>
    <lineage>
        <taxon>Bacteria</taxon>
        <taxon>Bacillati</taxon>
        <taxon>Actinomycetota</taxon>
        <taxon>Actinomycetes</taxon>
        <taxon>Kitasatosporales</taxon>
        <taxon>Streptomycetaceae</taxon>
        <taxon>Kitasatospora</taxon>
    </lineage>
</organism>
<dbReference type="RefSeq" id="WP_407989833.1">
    <property type="nucleotide sequence ID" value="NZ_AP035881.2"/>
</dbReference>
<keyword evidence="1" id="KW-0472">Membrane</keyword>
<name>A0AB33K1W6_9ACTN</name>
<reference evidence="2" key="1">
    <citation type="submission" date="2024-07" db="EMBL/GenBank/DDBJ databases">
        <title>Complete genome sequences of cellulolytic bacteria, Kitasatospora sp. CMC57 and Streptomyces sp. CMC78, isolated from Japanese agricultural soil.</title>
        <authorList>
            <person name="Hashimoto T."/>
            <person name="Ito M."/>
            <person name="Iwamoto M."/>
            <person name="Fukahori D."/>
            <person name="Shoda T."/>
            <person name="Sakoda M."/>
            <person name="Morohoshi T."/>
            <person name="Mitsuboshi M."/>
            <person name="Nishizawa T."/>
        </authorList>
    </citation>
    <scope>NUCLEOTIDE SEQUENCE</scope>
    <source>
        <strain evidence="2">CMC57</strain>
    </source>
</reference>
<protein>
    <submittedName>
        <fullName evidence="2">Uncharacterized protein</fullName>
    </submittedName>
</protein>
<dbReference type="AlphaFoldDB" id="A0AB33K1W6"/>
<sequence length="199" mass="21084">MKKYQPALAAPLLIGLYGAIRLLPGSKEPEAGWLLGHAALLGGLLFFVPVLLELRRRAASRLLGTVALVVAGTGLAASVGQTLIDLWVGMVAVDKADQHRLFAEIQDVPGVLPVFYTALPTLFYLGLLVLLCAAFRRIALWSPLLVLVLVATVLMAIDLDLMTPGALLFALALRPLTAPMGPAGPVARPAAQRQVVSPR</sequence>
<feature type="transmembrane region" description="Helical" evidence="1">
    <location>
        <begin position="110"/>
        <end position="131"/>
    </location>
</feature>
<feature type="transmembrane region" description="Helical" evidence="1">
    <location>
        <begin position="34"/>
        <end position="54"/>
    </location>
</feature>
<accession>A0AB33K1W6</accession>
<proteinExistence type="predicted"/>
<gene>
    <name evidence="2" type="ORF">KCMC57_38520</name>
</gene>
<evidence type="ECO:0000313" key="2">
    <source>
        <dbReference type="EMBL" id="BFP47484.1"/>
    </source>
</evidence>
<keyword evidence="1" id="KW-0812">Transmembrane</keyword>
<feature type="transmembrane region" description="Helical" evidence="1">
    <location>
        <begin position="138"/>
        <end position="157"/>
    </location>
</feature>
<dbReference type="EMBL" id="AP035881">
    <property type="protein sequence ID" value="BFP47484.1"/>
    <property type="molecule type" value="Genomic_DNA"/>
</dbReference>
<evidence type="ECO:0000256" key="1">
    <source>
        <dbReference type="SAM" id="Phobius"/>
    </source>
</evidence>
<keyword evidence="1" id="KW-1133">Transmembrane helix</keyword>
<feature type="transmembrane region" description="Helical" evidence="1">
    <location>
        <begin position="66"/>
        <end position="90"/>
    </location>
</feature>